<sequence>MLVGHHVYICGDPSFCRSKERCPSGADPGGHRHHHHMPANPAFNETHQAPDSLPPQLRAREIGRRCRGRGTVARTGVACCGGLCNQTPFARFLPWTLGGVLGHSRPRSQDAGRVWGPPYPEAMIAGGGEHGISIRSSAALAPDVSAWRTCHARGLATGSTLNSRREGADTDPETGRDTVRKVSRLWRTTRASTPPIPSAKETLGNADDS</sequence>
<comment type="caution">
    <text evidence="1">The sequence shown here is derived from an EMBL/GenBank/DDBJ whole genome shotgun (WGS) entry which is preliminary data.</text>
</comment>
<reference evidence="1" key="1">
    <citation type="submission" date="2024-12" db="EMBL/GenBank/DDBJ databases">
        <title>Comparative genomics and development of molecular markers within Purpureocillium lilacinum and among Purpureocillium species.</title>
        <authorList>
            <person name="Yeh Z.-Y."/>
            <person name="Ni N.-T."/>
            <person name="Lo P.-H."/>
            <person name="Mushyakhwo K."/>
            <person name="Lin C.-F."/>
            <person name="Nai Y.-S."/>
        </authorList>
    </citation>
    <scope>NUCLEOTIDE SEQUENCE</scope>
    <source>
        <strain evidence="1">NCHU-NPUST-175</strain>
    </source>
</reference>
<dbReference type="Proteomes" id="UP001638806">
    <property type="component" value="Unassembled WGS sequence"/>
</dbReference>
<organism evidence="1 2">
    <name type="scientific">Purpureocillium lilacinum</name>
    <name type="common">Paecilomyces lilacinus</name>
    <dbReference type="NCBI Taxonomy" id="33203"/>
    <lineage>
        <taxon>Eukaryota</taxon>
        <taxon>Fungi</taxon>
        <taxon>Dikarya</taxon>
        <taxon>Ascomycota</taxon>
        <taxon>Pezizomycotina</taxon>
        <taxon>Sordariomycetes</taxon>
        <taxon>Hypocreomycetidae</taxon>
        <taxon>Hypocreales</taxon>
        <taxon>Ophiocordycipitaceae</taxon>
        <taxon>Purpureocillium</taxon>
    </lineage>
</organism>
<proteinExistence type="predicted"/>
<accession>A0ACC4DNQ6</accession>
<keyword evidence="2" id="KW-1185">Reference proteome</keyword>
<protein>
    <submittedName>
        <fullName evidence="1">Uncharacterized protein</fullName>
    </submittedName>
</protein>
<dbReference type="EMBL" id="JBGNUJ010000007">
    <property type="protein sequence ID" value="KAL3957748.1"/>
    <property type="molecule type" value="Genomic_DNA"/>
</dbReference>
<evidence type="ECO:0000313" key="2">
    <source>
        <dbReference type="Proteomes" id="UP001638806"/>
    </source>
</evidence>
<name>A0ACC4DNQ6_PURLI</name>
<evidence type="ECO:0000313" key="1">
    <source>
        <dbReference type="EMBL" id="KAL3957748.1"/>
    </source>
</evidence>
<gene>
    <name evidence="1" type="ORF">ACCO45_008326</name>
</gene>